<reference evidence="13" key="1">
    <citation type="journal article" date="2020" name="PLoS Negl. Trop. Dis.">
        <title>High-quality nuclear genome for Sarcoptes scabiei-A critical resource for a neglected parasite.</title>
        <authorList>
            <person name="Korhonen P.K."/>
            <person name="Gasser R.B."/>
            <person name="Ma G."/>
            <person name="Wang T."/>
            <person name="Stroehlein A.J."/>
            <person name="Young N.D."/>
            <person name="Ang C.S."/>
            <person name="Fernando D.D."/>
            <person name="Lu H.C."/>
            <person name="Taylor S."/>
            <person name="Reynolds S.L."/>
            <person name="Mofiz E."/>
            <person name="Najaraj S.H."/>
            <person name="Gowda H."/>
            <person name="Madugundu A."/>
            <person name="Renuse S."/>
            <person name="Holt D."/>
            <person name="Pandey A."/>
            <person name="Papenfuss A.T."/>
            <person name="Fischer K."/>
        </authorList>
    </citation>
    <scope>NUCLEOTIDE SEQUENCE [LARGE SCALE GENOMIC DNA]</scope>
</reference>
<evidence type="ECO:0000256" key="4">
    <source>
        <dbReference type="ARBA" id="ARBA00022692"/>
    </source>
</evidence>
<evidence type="ECO:0000256" key="6">
    <source>
        <dbReference type="ARBA" id="ARBA00022989"/>
    </source>
</evidence>
<organism evidence="11">
    <name type="scientific">Sarcoptes scabiei</name>
    <name type="common">Itch mite</name>
    <name type="synonym">Acarus scabiei</name>
    <dbReference type="NCBI Taxonomy" id="52283"/>
    <lineage>
        <taxon>Eukaryota</taxon>
        <taxon>Metazoa</taxon>
        <taxon>Ecdysozoa</taxon>
        <taxon>Arthropoda</taxon>
        <taxon>Chelicerata</taxon>
        <taxon>Arachnida</taxon>
        <taxon>Acari</taxon>
        <taxon>Acariformes</taxon>
        <taxon>Sarcoptiformes</taxon>
        <taxon>Astigmata</taxon>
        <taxon>Psoroptidia</taxon>
        <taxon>Sarcoptoidea</taxon>
        <taxon>Sarcoptidae</taxon>
        <taxon>Sarcoptinae</taxon>
        <taxon>Sarcoptes</taxon>
    </lineage>
</organism>
<reference evidence="11" key="2">
    <citation type="submission" date="2020-01" db="EMBL/GenBank/DDBJ databases">
        <authorList>
            <person name="Korhonen P.K.K."/>
            <person name="Guangxu M.G."/>
            <person name="Wang T.W."/>
            <person name="Stroehlein A.J.S."/>
            <person name="Young N.D."/>
            <person name="Ang C.-S.A."/>
            <person name="Fernando D.W.F."/>
            <person name="Lu H.L."/>
            <person name="Taylor S.T."/>
            <person name="Ehtesham M.E.M."/>
            <person name="Najaraj S.H.N."/>
            <person name="Harsha G.H.G."/>
            <person name="Madugundu A.M."/>
            <person name="Renuse S.R."/>
            <person name="Holt D.H."/>
            <person name="Pandey A.P."/>
            <person name="Papenfuss A.P."/>
            <person name="Gasser R.B.G."/>
            <person name="Fischer K.F."/>
        </authorList>
    </citation>
    <scope>NUCLEOTIDE SEQUENCE</scope>
    <source>
        <strain evidence="11">SSS_KF_BRIS2020</strain>
    </source>
</reference>
<evidence type="ECO:0000256" key="7">
    <source>
        <dbReference type="ARBA" id="ARBA00023136"/>
    </source>
</evidence>
<evidence type="ECO:0000256" key="1">
    <source>
        <dbReference type="ARBA" id="ARBA00004370"/>
    </source>
</evidence>
<dbReference type="GO" id="GO:0015031">
    <property type="term" value="P:protein transport"/>
    <property type="evidence" value="ECO:0007669"/>
    <property type="project" value="UniProtKB-KW"/>
</dbReference>
<evidence type="ECO:0000256" key="2">
    <source>
        <dbReference type="ARBA" id="ARBA00016434"/>
    </source>
</evidence>
<dbReference type="OrthoDB" id="15356at2759"/>
<sequence length="111" mass="12516">MAFGFYSLLEAALLVVNAIAILHEERFLSKEPEINSLFDFIQSNLVGWDRNSMISSASMANIPYGGGFNQDPISPQLSFRMQILNFLHSVRTVARVPLIFINILVIIFKLL</sequence>
<feature type="signal peptide" evidence="10">
    <location>
        <begin position="1"/>
        <end position="18"/>
    </location>
</feature>
<dbReference type="PANTHER" id="PTHR15858:SF0">
    <property type="entry name" value="IMMEDIATE EARLY RESPONSE 3-INTERACTING PROTEIN 1"/>
    <property type="match status" value="1"/>
</dbReference>
<gene>
    <name evidence="11" type="primary">SSS_677g</name>
    <name evidence="11" type="ORF">SSS_677</name>
</gene>
<evidence type="ECO:0000256" key="10">
    <source>
        <dbReference type="SAM" id="SignalP"/>
    </source>
</evidence>
<dbReference type="GO" id="GO:0005789">
    <property type="term" value="C:endoplasmic reticulum membrane"/>
    <property type="evidence" value="ECO:0007669"/>
    <property type="project" value="TreeGrafter"/>
</dbReference>
<evidence type="ECO:0000313" key="11">
    <source>
        <dbReference type="EMBL" id="KAF7495983.1"/>
    </source>
</evidence>
<keyword evidence="4" id="KW-0812">Transmembrane</keyword>
<evidence type="ECO:0000256" key="8">
    <source>
        <dbReference type="ARBA" id="ARBA00024203"/>
    </source>
</evidence>
<keyword evidence="10" id="KW-0732">Signal</keyword>
<evidence type="ECO:0000313" key="12">
    <source>
        <dbReference type="EnsemblMetazoa" id="KAF7495983.1"/>
    </source>
</evidence>
<keyword evidence="3" id="KW-0813">Transport</keyword>
<keyword evidence="13" id="KW-1185">Reference proteome</keyword>
<dbReference type="InterPro" id="IPR013880">
    <property type="entry name" value="Yos1"/>
</dbReference>
<reference evidence="12" key="3">
    <citation type="submission" date="2022-06" db="UniProtKB">
        <authorList>
            <consortium name="EnsemblMetazoa"/>
        </authorList>
    </citation>
    <scope>IDENTIFICATION</scope>
</reference>
<evidence type="ECO:0000313" key="13">
    <source>
        <dbReference type="Proteomes" id="UP000070412"/>
    </source>
</evidence>
<dbReference type="EnsemblMetazoa" id="SSS_677s_mrna">
    <property type="protein sequence ID" value="KAF7495983.1"/>
    <property type="gene ID" value="SSS_677"/>
</dbReference>
<proteinExistence type="inferred from homology"/>
<evidence type="ECO:0000256" key="3">
    <source>
        <dbReference type="ARBA" id="ARBA00022448"/>
    </source>
</evidence>
<name>A0A834RKC5_SARSC</name>
<keyword evidence="5" id="KW-0653">Protein transport</keyword>
<dbReference type="GO" id="GO:0006888">
    <property type="term" value="P:endoplasmic reticulum to Golgi vesicle-mediated transport"/>
    <property type="evidence" value="ECO:0007669"/>
    <property type="project" value="TreeGrafter"/>
</dbReference>
<dbReference type="Pfam" id="PF08571">
    <property type="entry name" value="Yos1"/>
    <property type="match status" value="1"/>
</dbReference>
<keyword evidence="7" id="KW-0472">Membrane</keyword>
<dbReference type="PANTHER" id="PTHR15858">
    <property type="entry name" value="IMMEDIATE EARLY RESPONSE 3-INTERACTING PROTEIN 1"/>
    <property type="match status" value="1"/>
</dbReference>
<protein>
    <recommendedName>
        <fullName evidence="2">Immediate early response 3-interacting protein 1</fullName>
    </recommendedName>
</protein>
<evidence type="ECO:0000256" key="5">
    <source>
        <dbReference type="ARBA" id="ARBA00022927"/>
    </source>
</evidence>
<dbReference type="GO" id="GO:0030134">
    <property type="term" value="C:COPII-coated ER to Golgi transport vesicle"/>
    <property type="evidence" value="ECO:0007669"/>
    <property type="project" value="TreeGrafter"/>
</dbReference>
<dbReference type="AlphaFoldDB" id="A0A834RKC5"/>
<keyword evidence="6" id="KW-1133">Transmembrane helix</keyword>
<dbReference type="EMBL" id="WVUK01000043">
    <property type="protein sequence ID" value="KAF7495983.1"/>
    <property type="molecule type" value="Genomic_DNA"/>
</dbReference>
<feature type="chain" id="PRO_5038259444" description="Immediate early response 3-interacting protein 1" evidence="10">
    <location>
        <begin position="19"/>
        <end position="111"/>
    </location>
</feature>
<evidence type="ECO:0000256" key="9">
    <source>
        <dbReference type="ARBA" id="ARBA00045999"/>
    </source>
</evidence>
<comment type="similarity">
    <text evidence="8">Belongs to the YOS1 family.</text>
</comment>
<comment type="subcellular location">
    <subcellularLocation>
        <location evidence="1">Membrane</location>
    </subcellularLocation>
</comment>
<dbReference type="Proteomes" id="UP000070412">
    <property type="component" value="Unassembled WGS sequence"/>
</dbReference>
<comment type="function">
    <text evidence="9">Regulator of endoplasmic reticulum secretion that acts as a key determinant of brain size. Required for secretion of extracellular matrix proteins. Required for correct brain development by depositing sufficient extracellular matrix proteins for tissue integrity and the proliferation of neural progenitors. Acts as a regulator of the unfolded protein response (UPR).</text>
</comment>
<dbReference type="GO" id="GO:0000139">
    <property type="term" value="C:Golgi membrane"/>
    <property type="evidence" value="ECO:0007669"/>
    <property type="project" value="TreeGrafter"/>
</dbReference>
<accession>A0A834RKC5</accession>